<dbReference type="InParanoid" id="M4BJ37"/>
<reference evidence="2" key="1">
    <citation type="journal article" date="2010" name="Science">
        <title>Signatures of adaptation to obligate biotrophy in the Hyaloperonospora arabidopsidis genome.</title>
        <authorList>
            <person name="Baxter L."/>
            <person name="Tripathy S."/>
            <person name="Ishaque N."/>
            <person name="Boot N."/>
            <person name="Cabral A."/>
            <person name="Kemen E."/>
            <person name="Thines M."/>
            <person name="Ah-Fong A."/>
            <person name="Anderson R."/>
            <person name="Badejoko W."/>
            <person name="Bittner-Eddy P."/>
            <person name="Boore J.L."/>
            <person name="Chibucos M.C."/>
            <person name="Coates M."/>
            <person name="Dehal P."/>
            <person name="Delehaunty K."/>
            <person name="Dong S."/>
            <person name="Downton P."/>
            <person name="Dumas B."/>
            <person name="Fabro G."/>
            <person name="Fronick C."/>
            <person name="Fuerstenberg S.I."/>
            <person name="Fulton L."/>
            <person name="Gaulin E."/>
            <person name="Govers F."/>
            <person name="Hughes L."/>
            <person name="Humphray S."/>
            <person name="Jiang R.H."/>
            <person name="Judelson H."/>
            <person name="Kamoun S."/>
            <person name="Kyung K."/>
            <person name="Meijer H."/>
            <person name="Minx P."/>
            <person name="Morris P."/>
            <person name="Nelson J."/>
            <person name="Phuntumart V."/>
            <person name="Qutob D."/>
            <person name="Rehmany A."/>
            <person name="Rougon-Cardoso A."/>
            <person name="Ryden P."/>
            <person name="Torto-Alalibo T."/>
            <person name="Studholme D."/>
            <person name="Wang Y."/>
            <person name="Win J."/>
            <person name="Wood J."/>
            <person name="Clifton S.W."/>
            <person name="Rogers J."/>
            <person name="Van den Ackerveken G."/>
            <person name="Jones J.D."/>
            <person name="McDowell J.M."/>
            <person name="Beynon J."/>
            <person name="Tyler B.M."/>
        </authorList>
    </citation>
    <scope>NUCLEOTIDE SEQUENCE [LARGE SCALE GENOMIC DNA]</scope>
    <source>
        <strain evidence="2">Emoy2</strain>
    </source>
</reference>
<dbReference type="HOGENOM" id="CLU_2927520_0_0_1"/>
<reference evidence="1" key="2">
    <citation type="submission" date="2015-06" db="UniProtKB">
        <authorList>
            <consortium name="EnsemblProtists"/>
        </authorList>
    </citation>
    <scope>IDENTIFICATION</scope>
    <source>
        <strain evidence="1">Emoy2</strain>
    </source>
</reference>
<proteinExistence type="predicted"/>
<sequence>MALNVTSYGADITFEARENLVEMKGVESMFSAQALYADEVQTSAANQSTVKDVMQIQSEET</sequence>
<protein>
    <submittedName>
        <fullName evidence="1">Uncharacterized protein</fullName>
    </submittedName>
</protein>
<evidence type="ECO:0000313" key="2">
    <source>
        <dbReference type="Proteomes" id="UP000011713"/>
    </source>
</evidence>
<dbReference type="EMBL" id="JH598312">
    <property type="status" value="NOT_ANNOTATED_CDS"/>
    <property type="molecule type" value="Genomic_DNA"/>
</dbReference>
<accession>M4BJ37</accession>
<keyword evidence="2" id="KW-1185">Reference proteome</keyword>
<organism evidence="1 2">
    <name type="scientific">Hyaloperonospora arabidopsidis (strain Emoy2)</name>
    <name type="common">Downy mildew agent</name>
    <name type="synonym">Peronospora arabidopsidis</name>
    <dbReference type="NCBI Taxonomy" id="559515"/>
    <lineage>
        <taxon>Eukaryota</taxon>
        <taxon>Sar</taxon>
        <taxon>Stramenopiles</taxon>
        <taxon>Oomycota</taxon>
        <taxon>Peronosporomycetes</taxon>
        <taxon>Peronosporales</taxon>
        <taxon>Peronosporaceae</taxon>
        <taxon>Hyaloperonospora</taxon>
    </lineage>
</organism>
<dbReference type="AlphaFoldDB" id="M4BJ37"/>
<dbReference type="VEuPathDB" id="FungiDB:HpaG806414"/>
<dbReference type="Proteomes" id="UP000011713">
    <property type="component" value="Unassembled WGS sequence"/>
</dbReference>
<name>M4BJ37_HYAAE</name>
<dbReference type="EnsemblProtists" id="HpaT806414">
    <property type="protein sequence ID" value="HpaP806414"/>
    <property type="gene ID" value="HpaG806414"/>
</dbReference>
<evidence type="ECO:0000313" key="1">
    <source>
        <dbReference type="EnsemblProtists" id="HpaP806414"/>
    </source>
</evidence>